<gene>
    <name evidence="1" type="ORF">NDU88_004893</name>
</gene>
<name>A0AAV7TAF1_PLEWA</name>
<accession>A0AAV7TAF1</accession>
<sequence length="320" mass="32500">MAGPSGAVLDRKGPAERCLRWRVPVQRSLSTRRALFSGAYLHGGALFSSALPHGGPCSAVLFRTVGPVQRCSSARRALFSGALPHGGPCSAVLFRTAGPVQRCSSARRALFSGAYLHGGALFSGALLHGGPCSAVLFCTAGPVQRCSSARRALFSGALLHGGPCSAVPIFTAGPCSAVLFCTAGPVQRCSSARRALFSGAHPVSQGSQTWAGLPAQSPSDRDVSGPFGDGVLGPWVSSLTAGTWHVGPTCSALLLPDFSALLPFRSLDVALGPLPPLDVVAGEVGELCSLGAAVSVLSRRPLCFLVLFPGGGAGCVLAAD</sequence>
<proteinExistence type="predicted"/>
<dbReference type="AlphaFoldDB" id="A0AAV7TAF1"/>
<keyword evidence="2" id="KW-1185">Reference proteome</keyword>
<reference evidence="1" key="1">
    <citation type="journal article" date="2022" name="bioRxiv">
        <title>Sequencing and chromosome-scale assembly of the giantPleurodeles waltlgenome.</title>
        <authorList>
            <person name="Brown T."/>
            <person name="Elewa A."/>
            <person name="Iarovenko S."/>
            <person name="Subramanian E."/>
            <person name="Araus A.J."/>
            <person name="Petzold A."/>
            <person name="Susuki M."/>
            <person name="Suzuki K.-i.T."/>
            <person name="Hayashi T."/>
            <person name="Toyoda A."/>
            <person name="Oliveira C."/>
            <person name="Osipova E."/>
            <person name="Leigh N.D."/>
            <person name="Simon A."/>
            <person name="Yun M.H."/>
        </authorList>
    </citation>
    <scope>NUCLEOTIDE SEQUENCE</scope>
    <source>
        <strain evidence="1">20211129_DDA</strain>
        <tissue evidence="1">Liver</tissue>
    </source>
</reference>
<dbReference type="Proteomes" id="UP001066276">
    <property type="component" value="Chromosome 4_1"/>
</dbReference>
<protein>
    <submittedName>
        <fullName evidence="1">Uncharacterized protein</fullName>
    </submittedName>
</protein>
<evidence type="ECO:0000313" key="1">
    <source>
        <dbReference type="EMBL" id="KAJ1173051.1"/>
    </source>
</evidence>
<dbReference type="EMBL" id="JANPWB010000007">
    <property type="protein sequence ID" value="KAJ1173051.1"/>
    <property type="molecule type" value="Genomic_DNA"/>
</dbReference>
<organism evidence="1 2">
    <name type="scientific">Pleurodeles waltl</name>
    <name type="common">Iberian ribbed newt</name>
    <dbReference type="NCBI Taxonomy" id="8319"/>
    <lineage>
        <taxon>Eukaryota</taxon>
        <taxon>Metazoa</taxon>
        <taxon>Chordata</taxon>
        <taxon>Craniata</taxon>
        <taxon>Vertebrata</taxon>
        <taxon>Euteleostomi</taxon>
        <taxon>Amphibia</taxon>
        <taxon>Batrachia</taxon>
        <taxon>Caudata</taxon>
        <taxon>Salamandroidea</taxon>
        <taxon>Salamandridae</taxon>
        <taxon>Pleurodelinae</taxon>
        <taxon>Pleurodeles</taxon>
    </lineage>
</organism>
<comment type="caution">
    <text evidence="1">The sequence shown here is derived from an EMBL/GenBank/DDBJ whole genome shotgun (WGS) entry which is preliminary data.</text>
</comment>
<evidence type="ECO:0000313" key="2">
    <source>
        <dbReference type="Proteomes" id="UP001066276"/>
    </source>
</evidence>